<comment type="caution">
    <text evidence="4">The sequence shown here is derived from an EMBL/GenBank/DDBJ whole genome shotgun (WGS) entry which is preliminary data.</text>
</comment>
<dbReference type="EMBL" id="VSSQ01037385">
    <property type="protein sequence ID" value="MPM90061.1"/>
    <property type="molecule type" value="Genomic_DNA"/>
</dbReference>
<name>A0A645DLE0_9ZZZZ</name>
<dbReference type="GO" id="GO:0004375">
    <property type="term" value="F:glycine dehydrogenase (decarboxylating) activity"/>
    <property type="evidence" value="ECO:0007669"/>
    <property type="project" value="UniProtKB-EC"/>
</dbReference>
<dbReference type="Gene3D" id="3.90.1150.10">
    <property type="entry name" value="Aspartate Aminotransferase, domain 1"/>
    <property type="match status" value="1"/>
</dbReference>
<feature type="domain" description="Glycine dehydrogenase C-terminal" evidence="3">
    <location>
        <begin position="43"/>
        <end position="142"/>
    </location>
</feature>
<dbReference type="PANTHER" id="PTHR11773:SF1">
    <property type="entry name" value="GLYCINE DEHYDROGENASE (DECARBOXYLATING), MITOCHONDRIAL"/>
    <property type="match status" value="1"/>
</dbReference>
<sequence length="179" mass="20480">MYGFIQPKHTIGRVKSFYGQFGVMVRAFTYIRMHGAEGLRKVSEYAVLNANYLLSKVKDAYVLPYKRVCMHEFVLEGCWADAPEVHALDVAKRLMDYKFHPPTNYFPLIVHEALMIEPTETESKQTLDLFADALLKIAREAHSEPQLLKDAPHDTPVGRLDEVKAAKELVLCCWLPENI</sequence>
<dbReference type="GO" id="GO:0005829">
    <property type="term" value="C:cytosol"/>
    <property type="evidence" value="ECO:0007669"/>
    <property type="project" value="TreeGrafter"/>
</dbReference>
<keyword evidence="2 4" id="KW-0560">Oxidoreductase</keyword>
<evidence type="ECO:0000259" key="3">
    <source>
        <dbReference type="Pfam" id="PF21478"/>
    </source>
</evidence>
<dbReference type="SUPFAM" id="SSF53383">
    <property type="entry name" value="PLP-dependent transferases"/>
    <property type="match status" value="1"/>
</dbReference>
<protein>
    <submittedName>
        <fullName evidence="4">Putative glycine dehydrogenase (Decarboxylating) subunit 2</fullName>
        <ecNumber evidence="4">1.4.4.2</ecNumber>
    </submittedName>
</protein>
<organism evidence="4">
    <name type="scientific">bioreactor metagenome</name>
    <dbReference type="NCBI Taxonomy" id="1076179"/>
    <lineage>
        <taxon>unclassified sequences</taxon>
        <taxon>metagenomes</taxon>
        <taxon>ecological metagenomes</taxon>
    </lineage>
</organism>
<dbReference type="InterPro" id="IPR015422">
    <property type="entry name" value="PyrdxlP-dep_Trfase_small"/>
</dbReference>
<dbReference type="FunFam" id="3.90.1150.10:FF:000014">
    <property type="entry name" value="Probable glycine dehydrogenase (decarboxylating) subunit 2"/>
    <property type="match status" value="1"/>
</dbReference>
<evidence type="ECO:0000313" key="4">
    <source>
        <dbReference type="EMBL" id="MPM90061.1"/>
    </source>
</evidence>
<keyword evidence="1" id="KW-0663">Pyridoxal phosphate</keyword>
<proteinExistence type="predicted"/>
<dbReference type="Pfam" id="PF21478">
    <property type="entry name" value="GcvP2_C"/>
    <property type="match status" value="1"/>
</dbReference>
<dbReference type="GO" id="GO:0005960">
    <property type="term" value="C:glycine cleavage complex"/>
    <property type="evidence" value="ECO:0007669"/>
    <property type="project" value="TreeGrafter"/>
</dbReference>
<evidence type="ECO:0000256" key="1">
    <source>
        <dbReference type="ARBA" id="ARBA00022898"/>
    </source>
</evidence>
<accession>A0A645DLE0</accession>
<reference evidence="4" key="1">
    <citation type="submission" date="2019-08" db="EMBL/GenBank/DDBJ databases">
        <authorList>
            <person name="Kucharzyk K."/>
            <person name="Murdoch R.W."/>
            <person name="Higgins S."/>
            <person name="Loffler F."/>
        </authorList>
    </citation>
    <scope>NUCLEOTIDE SEQUENCE</scope>
</reference>
<dbReference type="InterPro" id="IPR015424">
    <property type="entry name" value="PyrdxlP-dep_Trfase"/>
</dbReference>
<evidence type="ECO:0000256" key="2">
    <source>
        <dbReference type="ARBA" id="ARBA00023002"/>
    </source>
</evidence>
<dbReference type="InterPro" id="IPR049316">
    <property type="entry name" value="GDC-P_C"/>
</dbReference>
<dbReference type="GO" id="GO:0019464">
    <property type="term" value="P:glycine decarboxylation via glycine cleavage system"/>
    <property type="evidence" value="ECO:0007669"/>
    <property type="project" value="TreeGrafter"/>
</dbReference>
<dbReference type="AlphaFoldDB" id="A0A645DLE0"/>
<dbReference type="GO" id="GO:0016594">
    <property type="term" value="F:glycine binding"/>
    <property type="evidence" value="ECO:0007669"/>
    <property type="project" value="TreeGrafter"/>
</dbReference>
<dbReference type="EC" id="1.4.4.2" evidence="4"/>
<dbReference type="PANTHER" id="PTHR11773">
    <property type="entry name" value="GLYCINE DEHYDROGENASE, DECARBOXYLATING"/>
    <property type="match status" value="1"/>
</dbReference>
<dbReference type="InterPro" id="IPR020581">
    <property type="entry name" value="GDC_P"/>
</dbReference>
<dbReference type="GO" id="GO:0030170">
    <property type="term" value="F:pyridoxal phosphate binding"/>
    <property type="evidence" value="ECO:0007669"/>
    <property type="project" value="TreeGrafter"/>
</dbReference>
<gene>
    <name evidence="4" type="primary">gcvPB_11</name>
    <name evidence="4" type="ORF">SDC9_137177</name>
</gene>